<evidence type="ECO:0000259" key="1">
    <source>
        <dbReference type="Pfam" id="PF11706"/>
    </source>
</evidence>
<dbReference type="InterPro" id="IPR010852">
    <property type="entry name" value="ABATE"/>
</dbReference>
<protein>
    <recommendedName>
        <fullName evidence="1">Zinc finger CGNR domain-containing protein</fullName>
    </recommendedName>
</protein>
<proteinExistence type="predicted"/>
<dbReference type="Pfam" id="PF07336">
    <property type="entry name" value="ABATE"/>
    <property type="match status" value="1"/>
</dbReference>
<dbReference type="InterPro" id="IPR023286">
    <property type="entry name" value="ABATE_dom_sf"/>
</dbReference>
<evidence type="ECO:0000313" key="3">
    <source>
        <dbReference type="Proteomes" id="UP000467428"/>
    </source>
</evidence>
<reference evidence="2 3" key="1">
    <citation type="journal article" date="2019" name="Emerg. Microbes Infect.">
        <title>Comprehensive subspecies identification of 175 nontuberculous mycobacteria species based on 7547 genomic profiles.</title>
        <authorList>
            <person name="Matsumoto Y."/>
            <person name="Kinjo T."/>
            <person name="Motooka D."/>
            <person name="Nabeya D."/>
            <person name="Jung N."/>
            <person name="Uechi K."/>
            <person name="Horii T."/>
            <person name="Iida T."/>
            <person name="Fujita J."/>
            <person name="Nakamura S."/>
        </authorList>
    </citation>
    <scope>NUCLEOTIDE SEQUENCE [LARGE SCALE GENOMIC DNA]</scope>
    <source>
        <strain evidence="2 3">JCM 18538</strain>
    </source>
</reference>
<gene>
    <name evidence="2" type="ORF">MARA_09710</name>
</gene>
<evidence type="ECO:0000313" key="2">
    <source>
        <dbReference type="EMBL" id="BBY47503.1"/>
    </source>
</evidence>
<dbReference type="Proteomes" id="UP000467428">
    <property type="component" value="Chromosome"/>
</dbReference>
<geneLocation type="plasmid" evidence="3">
    <name>pjcm18538 dna</name>
</geneLocation>
<dbReference type="PANTHER" id="PTHR35525">
    <property type="entry name" value="BLL6575 PROTEIN"/>
    <property type="match status" value="1"/>
</dbReference>
<accession>A0A7I7RSG2</accession>
<dbReference type="InterPro" id="IPR021005">
    <property type="entry name" value="Znf_CGNR"/>
</dbReference>
<dbReference type="PANTHER" id="PTHR35525:SF3">
    <property type="entry name" value="BLL6575 PROTEIN"/>
    <property type="match status" value="1"/>
</dbReference>
<dbReference type="EMBL" id="AP022593">
    <property type="protein sequence ID" value="BBY47503.1"/>
    <property type="molecule type" value="Genomic_DNA"/>
</dbReference>
<name>A0A7I7RSG2_9MYCO</name>
<dbReference type="Gene3D" id="1.10.3300.10">
    <property type="entry name" value="Jann2411-like domain"/>
    <property type="match status" value="1"/>
</dbReference>
<organism evidence="2 3">
    <name type="scientific">Mycolicibacterium arabiense</name>
    <dbReference type="NCBI Taxonomy" id="1286181"/>
    <lineage>
        <taxon>Bacteria</taxon>
        <taxon>Bacillati</taxon>
        <taxon>Actinomycetota</taxon>
        <taxon>Actinomycetes</taxon>
        <taxon>Mycobacteriales</taxon>
        <taxon>Mycobacteriaceae</taxon>
        <taxon>Mycolicibacterium</taxon>
    </lineage>
</organism>
<dbReference type="KEGG" id="marz:MARA_09710"/>
<dbReference type="RefSeq" id="WP_163917427.1">
    <property type="nucleotide sequence ID" value="NZ_AP022593.1"/>
</dbReference>
<dbReference type="Pfam" id="PF11706">
    <property type="entry name" value="zf-CGNR"/>
    <property type="match status" value="1"/>
</dbReference>
<dbReference type="SUPFAM" id="SSF160904">
    <property type="entry name" value="Jann2411-like"/>
    <property type="match status" value="1"/>
</dbReference>
<feature type="domain" description="Zinc finger CGNR" evidence="1">
    <location>
        <begin position="148"/>
        <end position="190"/>
    </location>
</feature>
<sequence>MPATLVLDDPDETKPAPGPLRRVQALINTLDRETNDDQLADREGAPPLLVELGLLSPDARLDGSDLDAVTGVREALHALVLHNAGGPRPDARALRPIRDLGDHALLRVRLDASGAVAVAPADDSVRARLAGLLTVVSEAQRAGTWELLKACANDECLWAFYDRSRNHGGTWCDMSGCGNKLKNREFRARRRSTR</sequence>
<keyword evidence="3" id="KW-1185">Reference proteome</keyword>
<dbReference type="AlphaFoldDB" id="A0A7I7RSG2"/>